<feature type="compositionally biased region" description="Low complexity" evidence="1">
    <location>
        <begin position="273"/>
        <end position="291"/>
    </location>
</feature>
<organism evidence="2 3">
    <name type="scientific">Lolium multiflorum</name>
    <name type="common">Italian ryegrass</name>
    <name type="synonym">Lolium perenne subsp. multiflorum</name>
    <dbReference type="NCBI Taxonomy" id="4521"/>
    <lineage>
        <taxon>Eukaryota</taxon>
        <taxon>Viridiplantae</taxon>
        <taxon>Streptophyta</taxon>
        <taxon>Embryophyta</taxon>
        <taxon>Tracheophyta</taxon>
        <taxon>Spermatophyta</taxon>
        <taxon>Magnoliopsida</taxon>
        <taxon>Liliopsida</taxon>
        <taxon>Poales</taxon>
        <taxon>Poaceae</taxon>
        <taxon>BOP clade</taxon>
        <taxon>Pooideae</taxon>
        <taxon>Poodae</taxon>
        <taxon>Poeae</taxon>
        <taxon>Poeae Chloroplast Group 2 (Poeae type)</taxon>
        <taxon>Loliodinae</taxon>
        <taxon>Loliinae</taxon>
        <taxon>Lolium</taxon>
    </lineage>
</organism>
<feature type="region of interest" description="Disordered" evidence="1">
    <location>
        <begin position="356"/>
        <end position="385"/>
    </location>
</feature>
<evidence type="ECO:0000313" key="3">
    <source>
        <dbReference type="Proteomes" id="UP001231189"/>
    </source>
</evidence>
<feature type="non-terminal residue" evidence="2">
    <location>
        <position position="1"/>
    </location>
</feature>
<accession>A0AAD8Q0R1</accession>
<protein>
    <submittedName>
        <fullName evidence="2">Uncharacterized protein</fullName>
    </submittedName>
</protein>
<name>A0AAD8Q0R1_LOLMU</name>
<feature type="region of interest" description="Disordered" evidence="1">
    <location>
        <begin position="1"/>
        <end position="70"/>
    </location>
</feature>
<feature type="region of interest" description="Disordered" evidence="1">
    <location>
        <begin position="131"/>
        <end position="160"/>
    </location>
</feature>
<dbReference type="AlphaFoldDB" id="A0AAD8Q0R1"/>
<feature type="compositionally biased region" description="Low complexity" evidence="1">
    <location>
        <begin position="48"/>
        <end position="66"/>
    </location>
</feature>
<evidence type="ECO:0000313" key="2">
    <source>
        <dbReference type="EMBL" id="KAK1593737.1"/>
    </source>
</evidence>
<feature type="region of interest" description="Disordered" evidence="1">
    <location>
        <begin position="244"/>
        <end position="295"/>
    </location>
</feature>
<comment type="caution">
    <text evidence="2">The sequence shown here is derived from an EMBL/GenBank/DDBJ whole genome shotgun (WGS) entry which is preliminary data.</text>
</comment>
<dbReference type="EMBL" id="JAUUTY010000715">
    <property type="protein sequence ID" value="KAK1593737.1"/>
    <property type="molecule type" value="Genomic_DNA"/>
</dbReference>
<keyword evidence="3" id="KW-1185">Reference proteome</keyword>
<dbReference type="Proteomes" id="UP001231189">
    <property type="component" value="Unassembled WGS sequence"/>
</dbReference>
<feature type="region of interest" description="Disordered" evidence="1">
    <location>
        <begin position="403"/>
        <end position="425"/>
    </location>
</feature>
<gene>
    <name evidence="2" type="ORF">QYE76_018576</name>
</gene>
<reference evidence="2" key="1">
    <citation type="submission" date="2023-07" db="EMBL/GenBank/DDBJ databases">
        <title>A chromosome-level genome assembly of Lolium multiflorum.</title>
        <authorList>
            <person name="Chen Y."/>
            <person name="Copetti D."/>
            <person name="Kolliker R."/>
            <person name="Studer B."/>
        </authorList>
    </citation>
    <scope>NUCLEOTIDE SEQUENCE</scope>
    <source>
        <strain evidence="2">02402/16</strain>
        <tissue evidence="2">Leaf</tissue>
    </source>
</reference>
<evidence type="ECO:0000256" key="1">
    <source>
        <dbReference type="SAM" id="MobiDB-lite"/>
    </source>
</evidence>
<sequence length="425" mass="44688">MGIPAGTRLYPCPAHDVARSRPAVGPGQRGPPADPHFIHGSGEARPGPASRSSPLPVSSTPSSSSVSPPPPGLLLCAGSASTSPPPVLLLALLVLSSSRRPSLLWNWRRNRPRPQGVVKDHGLRSTGGLRALRGAHEGPSGEGVPQGDDDGNHPSLHPAPPILPLPPFLQFLEIEASTSQQFVVSPRLKMPVTAVHLILPADSNAARVGEEDEPVEPALKRKKISRLQYDVIFYQWPDRADVARSRPAVGPGQRGPPADPHFIHGSGEARPGPASRSSPLPVSSTPSSSSVSPPPPGLLLCAGSASTSPPPVLLLALLVLSSSRRPSLLWNWRRNRPRPQGVVKDHGLRSTGGLRALRGAHEGPSGEGVPQGDDDGNHPSLHPAPPILPLPPFLQFLEIEASTSQQVGGEQPASTTNSWDPIICK</sequence>
<proteinExistence type="predicted"/>
<feature type="compositionally biased region" description="Polar residues" evidence="1">
    <location>
        <begin position="403"/>
        <end position="419"/>
    </location>
</feature>